<evidence type="ECO:0000256" key="2">
    <source>
        <dbReference type="ARBA" id="ARBA00023125"/>
    </source>
</evidence>
<evidence type="ECO:0000259" key="4">
    <source>
        <dbReference type="PROSITE" id="PS50061"/>
    </source>
</evidence>
<dbReference type="SUPFAM" id="SSF47769">
    <property type="entry name" value="SAM/Pointed domain"/>
    <property type="match status" value="1"/>
</dbReference>
<dbReference type="InterPro" id="IPR046328">
    <property type="entry name" value="ETS_fam"/>
</dbReference>
<dbReference type="Pfam" id="PF00178">
    <property type="entry name" value="Ets"/>
    <property type="match status" value="1"/>
</dbReference>
<proteinExistence type="inferred from homology"/>
<dbReference type="GO" id="GO:0043565">
    <property type="term" value="F:sequence-specific DNA binding"/>
    <property type="evidence" value="ECO:0007669"/>
    <property type="project" value="InterPro"/>
</dbReference>
<reference evidence="6" key="1">
    <citation type="submission" date="2021-01" db="EMBL/GenBank/DDBJ databases">
        <authorList>
            <person name="Li R."/>
            <person name="Bekaert M."/>
        </authorList>
    </citation>
    <scope>NUCLEOTIDE SEQUENCE</scope>
    <source>
        <strain evidence="6">Farmed</strain>
    </source>
</reference>
<keyword evidence="2 3" id="KW-0238">DNA-binding</keyword>
<dbReference type="PANTHER" id="PTHR11849">
    <property type="entry name" value="ETS"/>
    <property type="match status" value="1"/>
</dbReference>
<organism evidence="6 7">
    <name type="scientific">Acanthosepion pharaonis</name>
    <name type="common">Pharaoh cuttlefish</name>
    <name type="synonym">Sepia pharaonis</name>
    <dbReference type="NCBI Taxonomy" id="158019"/>
    <lineage>
        <taxon>Eukaryota</taxon>
        <taxon>Metazoa</taxon>
        <taxon>Spiralia</taxon>
        <taxon>Lophotrochozoa</taxon>
        <taxon>Mollusca</taxon>
        <taxon>Cephalopoda</taxon>
        <taxon>Coleoidea</taxon>
        <taxon>Decapodiformes</taxon>
        <taxon>Sepiida</taxon>
        <taxon>Sepiina</taxon>
        <taxon>Sepiidae</taxon>
        <taxon>Acanthosepion</taxon>
    </lineage>
</organism>
<dbReference type="InterPro" id="IPR013761">
    <property type="entry name" value="SAM/pointed_sf"/>
</dbReference>
<dbReference type="InterPro" id="IPR036390">
    <property type="entry name" value="WH_DNA-bd_sf"/>
</dbReference>
<evidence type="ECO:0000256" key="1">
    <source>
        <dbReference type="ARBA" id="ARBA00005562"/>
    </source>
</evidence>
<dbReference type="InterPro" id="IPR000418">
    <property type="entry name" value="Ets_dom"/>
</dbReference>
<dbReference type="Gene3D" id="1.10.150.50">
    <property type="entry name" value="Transcription Factor, Ets-1"/>
    <property type="match status" value="1"/>
</dbReference>
<dbReference type="GO" id="GO:0000981">
    <property type="term" value="F:DNA-binding transcription factor activity, RNA polymerase II-specific"/>
    <property type="evidence" value="ECO:0007669"/>
    <property type="project" value="TreeGrafter"/>
</dbReference>
<comment type="caution">
    <text evidence="6">The sequence shown here is derived from an EMBL/GenBank/DDBJ whole genome shotgun (WGS) entry which is preliminary data.</text>
</comment>
<sequence length="304" mass="35087">MSKWASKHPRQWTTDDVLDWLYSAVEKEGVDLSRLRGEAFQNVTGVQLCNMSEEEFTEKEPEYGGLLFKSFQRLIDSTTTVPAFNSTMSECQYNQQKVDSVSTTNSILLGNGLAVINATFHGGWMGSMPDIQKLQQSEQQSQTVTNSILISATNGSCLPLPASGPYRYPRPITSSFKPKRRPGRPRIRNLLSDAEIEQEKQKKRMKNQHLWEFLYDALKNPGYNPRLVKWENEMEGVFRFVQSEMMAHVWGNLKNNGNMNYEKLSRAMRHYYRRGILERVEGRRLVYKFSKTAIDKLKSRPNIT</sequence>
<evidence type="ECO:0000256" key="3">
    <source>
        <dbReference type="RuleBase" id="RU004019"/>
    </source>
</evidence>
<accession>A0A812BR54</accession>
<dbReference type="PANTHER" id="PTHR11849:SF190">
    <property type="entry name" value="ETS-DOMAIN PROTEIN"/>
    <property type="match status" value="1"/>
</dbReference>
<dbReference type="EMBL" id="CAHIKZ030000879">
    <property type="protein sequence ID" value="CAE1243261.1"/>
    <property type="molecule type" value="Genomic_DNA"/>
</dbReference>
<dbReference type="PRINTS" id="PR00454">
    <property type="entry name" value="ETSDOMAIN"/>
</dbReference>
<keyword evidence="3" id="KW-0539">Nucleus</keyword>
<keyword evidence="7" id="KW-1185">Reference proteome</keyword>
<dbReference type="AlphaFoldDB" id="A0A812BR54"/>
<dbReference type="SUPFAM" id="SSF46785">
    <property type="entry name" value="Winged helix' DNA-binding domain"/>
    <property type="match status" value="1"/>
</dbReference>
<dbReference type="InterPro" id="IPR003118">
    <property type="entry name" value="Pointed_dom"/>
</dbReference>
<evidence type="ECO:0000313" key="7">
    <source>
        <dbReference type="Proteomes" id="UP000597762"/>
    </source>
</evidence>
<feature type="domain" description="ETS" evidence="4">
    <location>
        <begin position="208"/>
        <end position="290"/>
    </location>
</feature>
<dbReference type="Pfam" id="PF02198">
    <property type="entry name" value="SAM_PNT"/>
    <property type="match status" value="1"/>
</dbReference>
<dbReference type="OrthoDB" id="5961210at2759"/>
<dbReference type="SMART" id="SM00413">
    <property type="entry name" value="ETS"/>
    <property type="match status" value="1"/>
</dbReference>
<dbReference type="GO" id="GO:0005634">
    <property type="term" value="C:nucleus"/>
    <property type="evidence" value="ECO:0007669"/>
    <property type="project" value="UniProtKB-SubCell"/>
</dbReference>
<protein>
    <submittedName>
        <fullName evidence="6">EHF</fullName>
    </submittedName>
</protein>
<dbReference type="GO" id="GO:0030154">
    <property type="term" value="P:cell differentiation"/>
    <property type="evidence" value="ECO:0007669"/>
    <property type="project" value="TreeGrafter"/>
</dbReference>
<gene>
    <name evidence="6" type="ORF">SPHA_23741</name>
</gene>
<dbReference type="Gene3D" id="1.10.10.10">
    <property type="entry name" value="Winged helix-like DNA-binding domain superfamily/Winged helix DNA-binding domain"/>
    <property type="match status" value="1"/>
</dbReference>
<dbReference type="Proteomes" id="UP000597762">
    <property type="component" value="Unassembled WGS sequence"/>
</dbReference>
<dbReference type="PROSITE" id="PS51433">
    <property type="entry name" value="PNT"/>
    <property type="match status" value="1"/>
</dbReference>
<evidence type="ECO:0000259" key="5">
    <source>
        <dbReference type="PROSITE" id="PS51433"/>
    </source>
</evidence>
<comment type="subcellular location">
    <subcellularLocation>
        <location evidence="3">Nucleus</location>
    </subcellularLocation>
</comment>
<dbReference type="PROSITE" id="PS50061">
    <property type="entry name" value="ETS_DOMAIN_3"/>
    <property type="match status" value="1"/>
</dbReference>
<feature type="domain" description="PNT" evidence="5">
    <location>
        <begin position="1"/>
        <end position="78"/>
    </location>
</feature>
<dbReference type="InterPro" id="IPR036388">
    <property type="entry name" value="WH-like_DNA-bd_sf"/>
</dbReference>
<comment type="similarity">
    <text evidence="1 3">Belongs to the ETS family.</text>
</comment>
<evidence type="ECO:0000313" key="6">
    <source>
        <dbReference type="EMBL" id="CAE1243261.1"/>
    </source>
</evidence>
<name>A0A812BR54_ACAPH</name>
<dbReference type="SMART" id="SM00251">
    <property type="entry name" value="SAM_PNT"/>
    <property type="match status" value="1"/>
</dbReference>